<feature type="region of interest" description="Disordered" evidence="1">
    <location>
        <begin position="964"/>
        <end position="1063"/>
    </location>
</feature>
<dbReference type="PANTHER" id="PTHR39606:SF1">
    <property type="entry name" value="CELL SURFACE PROTEIN"/>
    <property type="match status" value="1"/>
</dbReference>
<feature type="compositionally biased region" description="Polar residues" evidence="1">
    <location>
        <begin position="629"/>
        <end position="652"/>
    </location>
</feature>
<feature type="compositionally biased region" description="Polar residues" evidence="1">
    <location>
        <begin position="99"/>
        <end position="111"/>
    </location>
</feature>
<dbReference type="EMBL" id="HG992980">
    <property type="protein sequence ID" value="CAE7030813.1"/>
    <property type="molecule type" value="Genomic_DNA"/>
</dbReference>
<feature type="compositionally biased region" description="Polar residues" evidence="1">
    <location>
        <begin position="707"/>
        <end position="718"/>
    </location>
</feature>
<feature type="region of interest" description="Disordered" evidence="1">
    <location>
        <begin position="514"/>
        <end position="582"/>
    </location>
</feature>
<feature type="compositionally biased region" description="Polar residues" evidence="1">
    <location>
        <begin position="777"/>
        <end position="804"/>
    </location>
</feature>
<feature type="compositionally biased region" description="Basic and acidic residues" evidence="1">
    <location>
        <begin position="1025"/>
        <end position="1046"/>
    </location>
</feature>
<feature type="compositionally biased region" description="Polar residues" evidence="1">
    <location>
        <begin position="872"/>
        <end position="888"/>
    </location>
</feature>
<feature type="region of interest" description="Disordered" evidence="1">
    <location>
        <begin position="246"/>
        <end position="294"/>
    </location>
</feature>
<dbReference type="PANTHER" id="PTHR39606">
    <property type="entry name" value="SURFACE PROTEIN, PUTATIVE-RELATED"/>
    <property type="match status" value="1"/>
</dbReference>
<feature type="region of interest" description="Disordered" evidence="1">
    <location>
        <begin position="1133"/>
        <end position="1171"/>
    </location>
</feature>
<feature type="region of interest" description="Disordered" evidence="1">
    <location>
        <begin position="67"/>
        <end position="111"/>
    </location>
</feature>
<gene>
    <name evidence="2" type="ORF">PTTW11_04653</name>
</gene>
<protein>
    <submittedName>
        <fullName evidence="2">Uncharacterized protein</fullName>
    </submittedName>
</protein>
<sequence>MDKIKSILPGHKKDNVAHNSSIAVGQQDAVYDETTGHSRKPNMTPGQPVYDIKTTSGAPYTDLAQPSGSAGLHGHSAYNGTDGHIGGTETAHGEHYDTNRPQGLTSTDRSMDHTNATTAATHRPDAYPHGHAPEASVASIKSGVIGFGAEKPQGHAAMSTHNPTQEHLDPNQVVGGGEPGTAGMTDGRGIQPGSGTQTYSQAAESNVIRREPTGVDPNHTGERQPFDNIVRQESYIADTDRSFPLAGGVISHPTQHSMSAQDTTEHTSAALGQREPGTKEKEVGISNSPVHSSYGREGLAGAAAAAAVGASHTMSRSEEKDIQDQGLATREATYGNAPLATTQSGNTSSQLTTNHHPEALAAATAAASTSSNLSPATQGQDHVIHDREPSMSQIANTAVPTGGTHERPHNPRLESRHRHIPGEYIATPSDEPTFLDYGSVVEPKAHTPSGLDSFHETPVTTDPASHSGNHELRHTGTLDEPKSRSSTDDHHARDAAIAGGLGAGAAGVGAYAASHKHGNSDANSSQLFPEEPSPYSSKVLDPRVLGGNPKLEEQRFDPLAKSGTGSLSQPSNPTSGSAVSGSPVQHVTFAADNAAPNIPEKQPEHHYARDAGLVGAGAATASSIYAATHDNNNTNSGPASNTIGPHSSNTANILDPRVQPEPSKQIHHNIGSTEDDPASRTIGPHGSNIANIIDPRVKPDPLKQKGHTTTGPHQSDTLNRLDPKVDEKAGQEHHYGRDAAVVGGAGAAGYGAYEAMNAYGDHRMTQSGASLPDQRYDTTSSGAGSPNPVSSRSQYDYNDPTTRSHVNHADPDDHVNRNTAIGGAGLAAAGLGAGAYAGSRHTDGSQQPLHQTQGFPSSGGAAPVSQPAYQAHDTTQSSYPLQDPTTYASYPGQGTIAPHTTYEQGPGVQTYGSNQDPVMEDHDKRNAAVLGGAVGAAGLGGAAYANSQHQDKHEADERLKKIAHEREKEQHALDKEQRHHEKELEKEKEGEEKKKHGLLGFLHRDKSKREKKDKSTPSPDSSPRQSRDYSPRHSRDYGDEHPDSPRWKGKHLLHKDPPKGHPAREMLEHQYEGKREHVGIDGPIGNADMISGDRETRKGVYGLHPGSDLDHNTTLTEPHTGLPMNTQFGTGAGGIEGNPAIHGYHTHPDANPTTGYRGVDGGAVRNPNAPY</sequence>
<feature type="compositionally biased region" description="Basic and acidic residues" evidence="1">
    <location>
        <begin position="468"/>
        <end position="491"/>
    </location>
</feature>
<feature type="compositionally biased region" description="Polar residues" evidence="1">
    <location>
        <begin position="458"/>
        <end position="467"/>
    </location>
</feature>
<feature type="compositionally biased region" description="Basic and acidic residues" evidence="1">
    <location>
        <begin position="807"/>
        <end position="816"/>
    </location>
</feature>
<feature type="region of interest" description="Disordered" evidence="1">
    <location>
        <begin position="395"/>
        <end position="418"/>
    </location>
</feature>
<reference evidence="2" key="1">
    <citation type="submission" date="2021-02" db="EMBL/GenBank/DDBJ databases">
        <authorList>
            <person name="Syme A R."/>
            <person name="Syme A R."/>
            <person name="Moolhuijzen P."/>
        </authorList>
    </citation>
    <scope>NUCLEOTIDE SEQUENCE</scope>
    <source>
        <strain evidence="2">W1-1</strain>
    </source>
</reference>
<organism evidence="2 3">
    <name type="scientific">Pyrenophora teres f. teres</name>
    <dbReference type="NCBI Taxonomy" id="97479"/>
    <lineage>
        <taxon>Eukaryota</taxon>
        <taxon>Fungi</taxon>
        <taxon>Dikarya</taxon>
        <taxon>Ascomycota</taxon>
        <taxon>Pezizomycotina</taxon>
        <taxon>Dothideomycetes</taxon>
        <taxon>Pleosporomycetidae</taxon>
        <taxon>Pleosporales</taxon>
        <taxon>Pleosporineae</taxon>
        <taxon>Pleosporaceae</taxon>
        <taxon>Pyrenophora</taxon>
    </lineage>
</organism>
<feature type="region of interest" description="Disordered" evidence="1">
    <location>
        <begin position="836"/>
        <end position="919"/>
    </location>
</feature>
<proteinExistence type="predicted"/>
<feature type="region of interest" description="Disordered" evidence="1">
    <location>
        <begin position="764"/>
        <end position="819"/>
    </location>
</feature>
<dbReference type="AlphaFoldDB" id="A0A6S6VZS9"/>
<feature type="compositionally biased region" description="Basic and acidic residues" evidence="1">
    <location>
        <begin position="964"/>
        <end position="994"/>
    </location>
</feature>
<feature type="compositionally biased region" description="Polar residues" evidence="1">
    <location>
        <begin position="844"/>
        <end position="856"/>
    </location>
</feature>
<feature type="compositionally biased region" description="Basic and acidic residues" evidence="1">
    <location>
        <begin position="1002"/>
        <end position="1015"/>
    </location>
</feature>
<evidence type="ECO:0000313" key="3">
    <source>
        <dbReference type="Proteomes" id="UP000472372"/>
    </source>
</evidence>
<evidence type="ECO:0000313" key="2">
    <source>
        <dbReference type="EMBL" id="CAE7030813.1"/>
    </source>
</evidence>
<feature type="compositionally biased region" description="Basic and acidic residues" evidence="1">
    <location>
        <begin position="404"/>
        <end position="414"/>
    </location>
</feature>
<feature type="region of interest" description="Disordered" evidence="1">
    <location>
        <begin position="628"/>
        <end position="720"/>
    </location>
</feature>
<dbReference type="Proteomes" id="UP000472372">
    <property type="component" value="Chromosome 4"/>
</dbReference>
<feature type="compositionally biased region" description="Basic and acidic residues" evidence="1">
    <location>
        <begin position="1054"/>
        <end position="1063"/>
    </location>
</feature>
<name>A0A6S6VZS9_9PLEO</name>
<feature type="region of interest" description="Disordered" evidence="1">
    <location>
        <begin position="446"/>
        <end position="491"/>
    </location>
</feature>
<evidence type="ECO:0000256" key="1">
    <source>
        <dbReference type="SAM" id="MobiDB-lite"/>
    </source>
</evidence>
<feature type="compositionally biased region" description="Polar residues" evidence="1">
    <location>
        <begin position="563"/>
        <end position="582"/>
    </location>
</feature>
<accession>A0A6S6VZS9</accession>
<feature type="compositionally biased region" description="Polar residues" evidence="1">
    <location>
        <begin position="252"/>
        <end position="262"/>
    </location>
</feature>